<keyword evidence="1" id="KW-1185">Reference proteome</keyword>
<organism evidence="1 2">
    <name type="scientific">Romanomermis culicivorax</name>
    <name type="common">Nematode worm</name>
    <dbReference type="NCBI Taxonomy" id="13658"/>
    <lineage>
        <taxon>Eukaryota</taxon>
        <taxon>Metazoa</taxon>
        <taxon>Ecdysozoa</taxon>
        <taxon>Nematoda</taxon>
        <taxon>Enoplea</taxon>
        <taxon>Dorylaimia</taxon>
        <taxon>Mermithida</taxon>
        <taxon>Mermithoidea</taxon>
        <taxon>Mermithidae</taxon>
        <taxon>Romanomermis</taxon>
    </lineage>
</organism>
<dbReference type="AlphaFoldDB" id="A0A915KU64"/>
<protein>
    <submittedName>
        <fullName evidence="2">Uncharacterized protein</fullName>
    </submittedName>
</protein>
<evidence type="ECO:0000313" key="1">
    <source>
        <dbReference type="Proteomes" id="UP000887565"/>
    </source>
</evidence>
<accession>A0A915KU64</accession>
<reference evidence="2" key="1">
    <citation type="submission" date="2022-11" db="UniProtKB">
        <authorList>
            <consortium name="WormBaseParasite"/>
        </authorList>
    </citation>
    <scope>IDENTIFICATION</scope>
</reference>
<name>A0A915KU64_ROMCU</name>
<evidence type="ECO:0000313" key="2">
    <source>
        <dbReference type="WBParaSite" id="nRc.2.0.1.t42011-RA"/>
    </source>
</evidence>
<dbReference type="Proteomes" id="UP000887565">
    <property type="component" value="Unplaced"/>
</dbReference>
<sequence length="80" mass="9131">MPGYNGVTPANESKCTRHDLTETRCVVLVAVGNIFKTSDIQLHIYNDRMMLKFCVDSSLLSNHFQMSFEMRKSSKKSVSR</sequence>
<proteinExistence type="predicted"/>
<dbReference type="WBParaSite" id="nRc.2.0.1.t42011-RA">
    <property type="protein sequence ID" value="nRc.2.0.1.t42011-RA"/>
    <property type="gene ID" value="nRc.2.0.1.g42011"/>
</dbReference>